<keyword evidence="4" id="KW-1185">Reference proteome</keyword>
<keyword evidence="2" id="KW-0812">Transmembrane</keyword>
<dbReference type="AlphaFoldDB" id="A0A2P6RXA2"/>
<evidence type="ECO:0000313" key="4">
    <source>
        <dbReference type="Proteomes" id="UP000238479"/>
    </source>
</evidence>
<dbReference type="Gramene" id="PRQ51050">
    <property type="protein sequence ID" value="PRQ51050"/>
    <property type="gene ID" value="RchiOBHm_Chr2g0140021"/>
</dbReference>
<dbReference type="Proteomes" id="UP000238479">
    <property type="component" value="Chromosome 2"/>
</dbReference>
<feature type="compositionally biased region" description="Basic residues" evidence="1">
    <location>
        <begin position="76"/>
        <end position="89"/>
    </location>
</feature>
<organism evidence="3 4">
    <name type="scientific">Rosa chinensis</name>
    <name type="common">China rose</name>
    <dbReference type="NCBI Taxonomy" id="74649"/>
    <lineage>
        <taxon>Eukaryota</taxon>
        <taxon>Viridiplantae</taxon>
        <taxon>Streptophyta</taxon>
        <taxon>Embryophyta</taxon>
        <taxon>Tracheophyta</taxon>
        <taxon>Spermatophyta</taxon>
        <taxon>Magnoliopsida</taxon>
        <taxon>eudicotyledons</taxon>
        <taxon>Gunneridae</taxon>
        <taxon>Pentapetalae</taxon>
        <taxon>rosids</taxon>
        <taxon>fabids</taxon>
        <taxon>Rosales</taxon>
        <taxon>Rosaceae</taxon>
        <taxon>Rosoideae</taxon>
        <taxon>Rosoideae incertae sedis</taxon>
        <taxon>Rosa</taxon>
    </lineage>
</organism>
<proteinExistence type="predicted"/>
<evidence type="ECO:0000256" key="2">
    <source>
        <dbReference type="SAM" id="Phobius"/>
    </source>
</evidence>
<dbReference type="EMBL" id="PDCK01000040">
    <property type="protein sequence ID" value="PRQ51050.1"/>
    <property type="molecule type" value="Genomic_DNA"/>
</dbReference>
<accession>A0A2P6RXA2</accession>
<keyword evidence="2" id="KW-1133">Transmembrane helix</keyword>
<name>A0A2P6RXA2_ROSCH</name>
<keyword evidence="2" id="KW-0472">Membrane</keyword>
<sequence length="119" mass="13774">MATAYIAASWIIIPHGRGEGENWTLEVLISVCAGTMGSVFFFLGVTWTRHLLMKMKWRKQIRKTAEERAQRQAARAQKRTQKRAHKRAQRRTEETPEYSSSVSTNSHAESFEELGYHTY</sequence>
<evidence type="ECO:0000313" key="3">
    <source>
        <dbReference type="EMBL" id="PRQ51050.1"/>
    </source>
</evidence>
<feature type="region of interest" description="Disordered" evidence="1">
    <location>
        <begin position="63"/>
        <end position="119"/>
    </location>
</feature>
<feature type="compositionally biased region" description="Polar residues" evidence="1">
    <location>
        <begin position="97"/>
        <end position="108"/>
    </location>
</feature>
<gene>
    <name evidence="3" type="ORF">RchiOBHm_Chr2g0140021</name>
</gene>
<evidence type="ECO:0000256" key="1">
    <source>
        <dbReference type="SAM" id="MobiDB-lite"/>
    </source>
</evidence>
<dbReference type="STRING" id="74649.A0A2P6RXA2"/>
<reference evidence="3 4" key="1">
    <citation type="journal article" date="2018" name="Nat. Genet.">
        <title>The Rosa genome provides new insights in the design of modern roses.</title>
        <authorList>
            <person name="Bendahmane M."/>
        </authorList>
    </citation>
    <scope>NUCLEOTIDE SEQUENCE [LARGE SCALE GENOMIC DNA]</scope>
    <source>
        <strain evidence="4">cv. Old Blush</strain>
    </source>
</reference>
<protein>
    <submittedName>
        <fullName evidence="3">Uncharacterized protein</fullName>
    </submittedName>
</protein>
<comment type="caution">
    <text evidence="3">The sequence shown here is derived from an EMBL/GenBank/DDBJ whole genome shotgun (WGS) entry which is preliminary data.</text>
</comment>
<feature type="transmembrane region" description="Helical" evidence="2">
    <location>
        <begin position="27"/>
        <end position="52"/>
    </location>
</feature>